<dbReference type="SUPFAM" id="SSF51905">
    <property type="entry name" value="FAD/NAD(P)-binding domain"/>
    <property type="match status" value="1"/>
</dbReference>
<dbReference type="GO" id="GO:0001716">
    <property type="term" value="F:L-amino-acid oxidase activity"/>
    <property type="evidence" value="ECO:0007669"/>
    <property type="project" value="TreeGrafter"/>
</dbReference>
<dbReference type="STRING" id="1073090.A0A1L9S4P8"/>
<reference evidence="3" key="1">
    <citation type="journal article" date="2017" name="Genome Biol.">
        <title>Comparative genomics reveals high biological diversity and specific adaptations in the industrially and medically important fungal genus Aspergillus.</title>
        <authorList>
            <person name="de Vries R.P."/>
            <person name="Riley R."/>
            <person name="Wiebenga A."/>
            <person name="Aguilar-Osorio G."/>
            <person name="Amillis S."/>
            <person name="Uchima C.A."/>
            <person name="Anderluh G."/>
            <person name="Asadollahi M."/>
            <person name="Askin M."/>
            <person name="Barry K."/>
            <person name="Battaglia E."/>
            <person name="Bayram O."/>
            <person name="Benocci T."/>
            <person name="Braus-Stromeyer S.A."/>
            <person name="Caldana C."/>
            <person name="Canovas D."/>
            <person name="Cerqueira G.C."/>
            <person name="Chen F."/>
            <person name="Chen W."/>
            <person name="Choi C."/>
            <person name="Clum A."/>
            <person name="Dos Santos R.A."/>
            <person name="Damasio A.R."/>
            <person name="Diallinas G."/>
            <person name="Emri T."/>
            <person name="Fekete E."/>
            <person name="Flipphi M."/>
            <person name="Freyberg S."/>
            <person name="Gallo A."/>
            <person name="Gournas C."/>
            <person name="Habgood R."/>
            <person name="Hainaut M."/>
            <person name="Harispe M.L."/>
            <person name="Henrissat B."/>
            <person name="Hilden K.S."/>
            <person name="Hope R."/>
            <person name="Hossain A."/>
            <person name="Karabika E."/>
            <person name="Karaffa L."/>
            <person name="Karanyi Z."/>
            <person name="Krasevec N."/>
            <person name="Kuo A."/>
            <person name="Kusch H."/>
            <person name="LaButti K."/>
            <person name="Lagendijk E.L."/>
            <person name="Lapidus A."/>
            <person name="Levasseur A."/>
            <person name="Lindquist E."/>
            <person name="Lipzen A."/>
            <person name="Logrieco A.F."/>
            <person name="MacCabe A."/>
            <person name="Maekelae M.R."/>
            <person name="Malavazi I."/>
            <person name="Melin P."/>
            <person name="Meyer V."/>
            <person name="Mielnichuk N."/>
            <person name="Miskei M."/>
            <person name="Molnar A.P."/>
            <person name="Mule G."/>
            <person name="Ngan C.Y."/>
            <person name="Orejas M."/>
            <person name="Orosz E."/>
            <person name="Ouedraogo J.P."/>
            <person name="Overkamp K.M."/>
            <person name="Park H.-S."/>
            <person name="Perrone G."/>
            <person name="Piumi F."/>
            <person name="Punt P.J."/>
            <person name="Ram A.F."/>
            <person name="Ramon A."/>
            <person name="Rauscher S."/>
            <person name="Record E."/>
            <person name="Riano-Pachon D.M."/>
            <person name="Robert V."/>
            <person name="Roehrig J."/>
            <person name="Ruller R."/>
            <person name="Salamov A."/>
            <person name="Salih N.S."/>
            <person name="Samson R.A."/>
            <person name="Sandor E."/>
            <person name="Sanguinetti M."/>
            <person name="Schuetze T."/>
            <person name="Sepcic K."/>
            <person name="Shelest E."/>
            <person name="Sherlock G."/>
            <person name="Sophianopoulou V."/>
            <person name="Squina F.M."/>
            <person name="Sun H."/>
            <person name="Susca A."/>
            <person name="Todd R.B."/>
            <person name="Tsang A."/>
            <person name="Unkles S.E."/>
            <person name="van de Wiele N."/>
            <person name="van Rossen-Uffink D."/>
            <person name="Oliveira J.V."/>
            <person name="Vesth T.C."/>
            <person name="Visser J."/>
            <person name="Yu J.-H."/>
            <person name="Zhou M."/>
            <person name="Andersen M.R."/>
            <person name="Archer D.B."/>
            <person name="Baker S.E."/>
            <person name="Benoit I."/>
            <person name="Brakhage A.A."/>
            <person name="Braus G.H."/>
            <person name="Fischer R."/>
            <person name="Frisvad J.C."/>
            <person name="Goldman G.H."/>
            <person name="Houbraken J."/>
            <person name="Oakley B."/>
            <person name="Pocsi I."/>
            <person name="Scazzocchio C."/>
            <person name="Seiboth B."/>
            <person name="vanKuyk P.A."/>
            <person name="Wortman J."/>
            <person name="Dyer P.S."/>
            <person name="Grigoriev I.V."/>
        </authorList>
    </citation>
    <scope>NUCLEOTIDE SEQUENCE [LARGE SCALE GENOMIC DNA]</scope>
    <source>
        <strain evidence="3">CBS 506.65</strain>
    </source>
</reference>
<dbReference type="Pfam" id="PF01593">
    <property type="entry name" value="Amino_oxidase"/>
    <property type="match status" value="1"/>
</dbReference>
<evidence type="ECO:0000259" key="1">
    <source>
        <dbReference type="Pfam" id="PF01593"/>
    </source>
</evidence>
<dbReference type="AlphaFoldDB" id="A0A1L9S4P8"/>
<dbReference type="InterPro" id="IPR002937">
    <property type="entry name" value="Amino_oxidase"/>
</dbReference>
<dbReference type="Gene3D" id="3.90.660.10">
    <property type="match status" value="1"/>
</dbReference>
<dbReference type="GeneID" id="34614122"/>
<dbReference type="EMBL" id="KV878367">
    <property type="protein sequence ID" value="OJJ42138.1"/>
    <property type="molecule type" value="Genomic_DNA"/>
</dbReference>
<protein>
    <recommendedName>
        <fullName evidence="1">Amine oxidase domain-containing protein</fullName>
    </recommendedName>
</protein>
<dbReference type="OrthoDB" id="7777654at2759"/>
<dbReference type="GO" id="GO:0009063">
    <property type="term" value="P:amino acid catabolic process"/>
    <property type="evidence" value="ECO:0007669"/>
    <property type="project" value="TreeGrafter"/>
</dbReference>
<dbReference type="SUPFAM" id="SSF54373">
    <property type="entry name" value="FAD-linked reductases, C-terminal domain"/>
    <property type="match status" value="1"/>
</dbReference>
<gene>
    <name evidence="2" type="ORF">ASPZODRAFT_20736</name>
</gene>
<dbReference type="InterPro" id="IPR050281">
    <property type="entry name" value="Flavin_monoamine_oxidase"/>
</dbReference>
<dbReference type="RefSeq" id="XP_022576648.1">
    <property type="nucleotide sequence ID" value="XM_022727658.1"/>
</dbReference>
<name>A0A1L9S4P8_9EURO</name>
<dbReference type="VEuPathDB" id="FungiDB:ASPZODRAFT_20736"/>
<accession>A0A1L9S4P8</accession>
<dbReference type="Gene3D" id="1.10.10.1620">
    <property type="match status" value="1"/>
</dbReference>
<dbReference type="PANTHER" id="PTHR10742">
    <property type="entry name" value="FLAVIN MONOAMINE OXIDASE"/>
    <property type="match status" value="1"/>
</dbReference>
<dbReference type="InterPro" id="IPR036188">
    <property type="entry name" value="FAD/NAD-bd_sf"/>
</dbReference>
<evidence type="ECO:0000313" key="2">
    <source>
        <dbReference type="EMBL" id="OJJ42138.1"/>
    </source>
</evidence>
<proteinExistence type="predicted"/>
<sequence>MEEAKNAGVFPFTPQKTDSRRVNVLTISGNLLEIQASCVKHGIELSRFFMTVWAIVFWQFSEKDWLCFGFSDLTRDRKTSVKARLDARTRLDSLLRGESLDPDAQSTNECNTAVLIVKDDSRDPAEWLANSDLSLVVDLGHPGSLQLVYRSSMLSDFESRSLVSTTSQAIASISDVPAVQISQLALASGLYDKSLSEAVLDAMDFEYPMRTGDSVQWYRVAGGTSRVIEEMERRISRKPELDTRVSSIAYEPQRDPSHPMSVHVDGEAHPRKYSAVFNSASLPCMRRMKMGPETLRPGQRAAIQSVHYDASTKIAIKIQCGQASTDLVIRTCVYPSPEGGQTCTVLLCSYTWAQDAQQMASLVQGDPDKLARLLRHNLALLHKDYMDGVHGRVFGYDKMLRIIEDEYEDLHAYDWYADPHASGAFAYFGPEQFRYFYPELVRPAAHGHMFLVGEACSAHHAWISGSLDSAYRGRCGGGLQEIPADVLEWQMYLTTWP</sequence>
<dbReference type="PANTHER" id="PTHR10742:SF342">
    <property type="entry name" value="AMINE OXIDASE"/>
    <property type="match status" value="1"/>
</dbReference>
<dbReference type="Proteomes" id="UP000184188">
    <property type="component" value="Unassembled WGS sequence"/>
</dbReference>
<feature type="domain" description="Amine oxidase" evidence="1">
    <location>
        <begin position="187"/>
        <end position="472"/>
    </location>
</feature>
<evidence type="ECO:0000313" key="3">
    <source>
        <dbReference type="Proteomes" id="UP000184188"/>
    </source>
</evidence>
<organism evidence="2 3">
    <name type="scientific">Penicilliopsis zonata CBS 506.65</name>
    <dbReference type="NCBI Taxonomy" id="1073090"/>
    <lineage>
        <taxon>Eukaryota</taxon>
        <taxon>Fungi</taxon>
        <taxon>Dikarya</taxon>
        <taxon>Ascomycota</taxon>
        <taxon>Pezizomycotina</taxon>
        <taxon>Eurotiomycetes</taxon>
        <taxon>Eurotiomycetidae</taxon>
        <taxon>Eurotiales</taxon>
        <taxon>Aspergillaceae</taxon>
        <taxon>Penicilliopsis</taxon>
    </lineage>
</organism>
<keyword evidence="3" id="KW-1185">Reference proteome</keyword>